<dbReference type="GO" id="GO:0071207">
    <property type="term" value="F:histone pre-mRNA stem-loop binding"/>
    <property type="evidence" value="ECO:0007669"/>
    <property type="project" value="TreeGrafter"/>
</dbReference>
<organism evidence="5 6">
    <name type="scientific">Asbolus verrucosus</name>
    <name type="common">Desert ironclad beetle</name>
    <dbReference type="NCBI Taxonomy" id="1661398"/>
    <lineage>
        <taxon>Eukaryota</taxon>
        <taxon>Metazoa</taxon>
        <taxon>Ecdysozoa</taxon>
        <taxon>Arthropoda</taxon>
        <taxon>Hexapoda</taxon>
        <taxon>Insecta</taxon>
        <taxon>Pterygota</taxon>
        <taxon>Neoptera</taxon>
        <taxon>Endopterygota</taxon>
        <taxon>Coleoptera</taxon>
        <taxon>Polyphaga</taxon>
        <taxon>Cucujiformia</taxon>
        <taxon>Tenebrionidae</taxon>
        <taxon>Pimeliinae</taxon>
        <taxon>Asbolus</taxon>
    </lineage>
</organism>
<evidence type="ECO:0000256" key="1">
    <source>
        <dbReference type="ARBA" id="ARBA00006151"/>
    </source>
</evidence>
<dbReference type="Gene3D" id="1.10.8.1120">
    <property type="entry name" value="Histone RNA hairpin-binding protein RNA-binding domain"/>
    <property type="match status" value="1"/>
</dbReference>
<dbReference type="GO" id="GO:0006398">
    <property type="term" value="P:mRNA 3'-end processing by stem-loop binding and cleavage"/>
    <property type="evidence" value="ECO:0007669"/>
    <property type="project" value="TreeGrafter"/>
</dbReference>
<dbReference type="GO" id="GO:0003729">
    <property type="term" value="F:mRNA binding"/>
    <property type="evidence" value="ECO:0007669"/>
    <property type="project" value="InterPro"/>
</dbReference>
<dbReference type="AlphaFoldDB" id="A0A482WBX1"/>
<dbReference type="PANTHER" id="PTHR17408:SF0">
    <property type="entry name" value="HISTONE RNA HAIRPIN-BINDING PROTEIN"/>
    <property type="match status" value="1"/>
</dbReference>
<feature type="compositionally biased region" description="Polar residues" evidence="3">
    <location>
        <begin position="135"/>
        <end position="152"/>
    </location>
</feature>
<accession>A0A482WBX1</accession>
<dbReference type="OrthoDB" id="265795at2759"/>
<evidence type="ECO:0000256" key="2">
    <source>
        <dbReference type="ARBA" id="ARBA00022884"/>
    </source>
</evidence>
<protein>
    <submittedName>
        <fullName evidence="5">Histone RNA hairpin-binding protein</fullName>
    </submittedName>
</protein>
<feature type="region of interest" description="Disordered" evidence="3">
    <location>
        <begin position="132"/>
        <end position="211"/>
    </location>
</feature>
<evidence type="ECO:0000313" key="6">
    <source>
        <dbReference type="Proteomes" id="UP000292052"/>
    </source>
</evidence>
<keyword evidence="6" id="KW-1185">Reference proteome</keyword>
<dbReference type="GO" id="GO:0005737">
    <property type="term" value="C:cytoplasm"/>
    <property type="evidence" value="ECO:0007669"/>
    <property type="project" value="TreeGrafter"/>
</dbReference>
<dbReference type="STRING" id="1661398.A0A482WBX1"/>
<gene>
    <name evidence="5" type="ORF">BDFB_003965</name>
</gene>
<dbReference type="GO" id="GO:0007076">
    <property type="term" value="P:mitotic chromosome condensation"/>
    <property type="evidence" value="ECO:0007669"/>
    <property type="project" value="UniProtKB-ARBA"/>
</dbReference>
<dbReference type="Proteomes" id="UP000292052">
    <property type="component" value="Unassembled WGS sequence"/>
</dbReference>
<evidence type="ECO:0000259" key="4">
    <source>
        <dbReference type="Pfam" id="PF15247"/>
    </source>
</evidence>
<evidence type="ECO:0000256" key="3">
    <source>
        <dbReference type="SAM" id="MobiDB-lite"/>
    </source>
</evidence>
<dbReference type="FunFam" id="1.10.8.1120:FF:000001">
    <property type="entry name" value="Histone RNA hairpin-binding protein-like"/>
    <property type="match status" value="1"/>
</dbReference>
<dbReference type="InterPro" id="IPR026502">
    <property type="entry name" value="SLBP1/SLBP2"/>
</dbReference>
<sequence>MEGTRLSMNTSLKNARIFDDDSWDEISSGLIKGEDVRSAPEERTFDSKCMTSNVSIKTEIKQELFDEDTNFPISMDAFENFHIKKEVLEEISSPMKTDTIENSDSNSRKSFKSAKISLYKKRDSPYKSILERLGPSSSQVSNLNFGENSNKTPSKRKVRKNATETDPLVLSRRQKQIDYGKNTVGYDEYCKTVPKHQRKPDDPQTPNKYLKYSRRGWDGLIKQWRLRLHKYDPDDP</sequence>
<reference evidence="5 6" key="1">
    <citation type="submission" date="2017-03" db="EMBL/GenBank/DDBJ databases">
        <title>Genome of the blue death feigning beetle - Asbolus verrucosus.</title>
        <authorList>
            <person name="Rider S.D."/>
        </authorList>
    </citation>
    <scope>NUCLEOTIDE SEQUENCE [LARGE SCALE GENOMIC DNA]</scope>
    <source>
        <strain evidence="5">Butters</strain>
        <tissue evidence="5">Head and leg muscle</tissue>
    </source>
</reference>
<dbReference type="EMBL" id="QDEB01007630">
    <property type="protein sequence ID" value="RZC42495.1"/>
    <property type="molecule type" value="Genomic_DNA"/>
</dbReference>
<proteinExistence type="inferred from homology"/>
<feature type="domain" description="Histone RNA hairpin-binding protein RNA-binding" evidence="4">
    <location>
        <begin position="166"/>
        <end position="233"/>
    </location>
</feature>
<dbReference type="Pfam" id="PF15247">
    <property type="entry name" value="SLBP_RNA_bind"/>
    <property type="match status" value="1"/>
</dbReference>
<comment type="caution">
    <text evidence="5">The sequence shown here is derived from an EMBL/GenBank/DDBJ whole genome shotgun (WGS) entry which is preliminary data.</text>
</comment>
<name>A0A482WBX1_ASBVE</name>
<evidence type="ECO:0000313" key="5">
    <source>
        <dbReference type="EMBL" id="RZC42495.1"/>
    </source>
</evidence>
<keyword evidence="2" id="KW-0694">RNA-binding</keyword>
<dbReference type="GO" id="GO:0051028">
    <property type="term" value="P:mRNA transport"/>
    <property type="evidence" value="ECO:0007669"/>
    <property type="project" value="TreeGrafter"/>
</dbReference>
<comment type="similarity">
    <text evidence="1">Belongs to the SLBP family.</text>
</comment>
<dbReference type="InterPro" id="IPR029344">
    <property type="entry name" value="SLBP_RNA_bind"/>
</dbReference>
<dbReference type="GO" id="GO:0071204">
    <property type="term" value="C:histone pre-mRNA 3'end processing complex"/>
    <property type="evidence" value="ECO:0007669"/>
    <property type="project" value="TreeGrafter"/>
</dbReference>
<dbReference type="InterPro" id="IPR038294">
    <property type="entry name" value="SLBP_RNA_bind_sf"/>
</dbReference>
<dbReference type="PANTHER" id="PTHR17408">
    <property type="entry name" value="HISTONE RNA HAIRPIN-BINDING PROTEIN"/>
    <property type="match status" value="1"/>
</dbReference>